<dbReference type="PANTHER" id="PTHR47958">
    <property type="entry name" value="ATP-DEPENDENT RNA HELICASE DBP3"/>
    <property type="match status" value="1"/>
</dbReference>
<evidence type="ECO:0000259" key="13">
    <source>
        <dbReference type="PROSITE" id="PS51195"/>
    </source>
</evidence>
<dbReference type="Proteomes" id="UP001385951">
    <property type="component" value="Unassembled WGS sequence"/>
</dbReference>
<dbReference type="GO" id="GO:0016787">
    <property type="term" value="F:hydrolase activity"/>
    <property type="evidence" value="ECO:0007669"/>
    <property type="project" value="UniProtKB-KW"/>
</dbReference>
<feature type="short sequence motif" description="Q motif" evidence="8">
    <location>
        <begin position="95"/>
        <end position="123"/>
    </location>
</feature>
<dbReference type="Pfam" id="PF00271">
    <property type="entry name" value="Helicase_C"/>
    <property type="match status" value="1"/>
</dbReference>
<dbReference type="PROSITE" id="PS51195">
    <property type="entry name" value="Q_MOTIF"/>
    <property type="match status" value="1"/>
</dbReference>
<dbReference type="Pfam" id="PF00270">
    <property type="entry name" value="DEAD"/>
    <property type="match status" value="1"/>
</dbReference>
<evidence type="ECO:0000256" key="1">
    <source>
        <dbReference type="ARBA" id="ARBA00012552"/>
    </source>
</evidence>
<evidence type="ECO:0000256" key="4">
    <source>
        <dbReference type="ARBA" id="ARBA00022806"/>
    </source>
</evidence>
<dbReference type="FunFam" id="3.40.50.300:FF:000849">
    <property type="entry name" value="ATP-dependent RNA helicase DBP5"/>
    <property type="match status" value="1"/>
</dbReference>
<dbReference type="Gene3D" id="3.40.50.300">
    <property type="entry name" value="P-loop containing nucleotide triphosphate hydrolases"/>
    <property type="match status" value="2"/>
</dbReference>
<dbReference type="InterPro" id="IPR001650">
    <property type="entry name" value="Helicase_C-like"/>
</dbReference>
<evidence type="ECO:0000256" key="5">
    <source>
        <dbReference type="ARBA" id="ARBA00022840"/>
    </source>
</evidence>
<dbReference type="SMART" id="SM00490">
    <property type="entry name" value="HELICc"/>
    <property type="match status" value="1"/>
</dbReference>
<dbReference type="GO" id="GO:0005524">
    <property type="term" value="F:ATP binding"/>
    <property type="evidence" value="ECO:0007669"/>
    <property type="project" value="UniProtKB-KW"/>
</dbReference>
<comment type="similarity">
    <text evidence="9">Belongs to the DEAD box helicase family.</text>
</comment>
<dbReference type="InterPro" id="IPR014001">
    <property type="entry name" value="Helicase_ATP-bd"/>
</dbReference>
<evidence type="ECO:0000256" key="10">
    <source>
        <dbReference type="SAM" id="MobiDB-lite"/>
    </source>
</evidence>
<evidence type="ECO:0000256" key="9">
    <source>
        <dbReference type="RuleBase" id="RU000492"/>
    </source>
</evidence>
<evidence type="ECO:0000259" key="11">
    <source>
        <dbReference type="PROSITE" id="PS51192"/>
    </source>
</evidence>
<evidence type="ECO:0000256" key="8">
    <source>
        <dbReference type="PROSITE-ProRule" id="PRU00552"/>
    </source>
</evidence>
<evidence type="ECO:0000313" key="15">
    <source>
        <dbReference type="Proteomes" id="UP001385951"/>
    </source>
</evidence>
<feature type="domain" description="DEAD-box RNA helicase Q" evidence="13">
    <location>
        <begin position="95"/>
        <end position="123"/>
    </location>
</feature>
<keyword evidence="6" id="KW-0694">RNA-binding</keyword>
<gene>
    <name evidence="14" type="primary">DBP5_1</name>
    <name evidence="14" type="ORF">QCA50_005618</name>
</gene>
<keyword evidence="4 9" id="KW-0347">Helicase</keyword>
<dbReference type="PROSITE" id="PS00039">
    <property type="entry name" value="DEAD_ATP_HELICASE"/>
    <property type="match status" value="1"/>
</dbReference>
<dbReference type="PROSITE" id="PS51194">
    <property type="entry name" value="HELICASE_CTER"/>
    <property type="match status" value="1"/>
</dbReference>
<dbReference type="CDD" id="cd18787">
    <property type="entry name" value="SF2_C_DEAD"/>
    <property type="match status" value="1"/>
</dbReference>
<dbReference type="AlphaFoldDB" id="A0AAW0GMW7"/>
<evidence type="ECO:0000256" key="3">
    <source>
        <dbReference type="ARBA" id="ARBA00022801"/>
    </source>
</evidence>
<dbReference type="InterPro" id="IPR011545">
    <property type="entry name" value="DEAD/DEAH_box_helicase_dom"/>
</dbReference>
<dbReference type="InterPro" id="IPR027417">
    <property type="entry name" value="P-loop_NTPase"/>
</dbReference>
<feature type="region of interest" description="Disordered" evidence="10">
    <location>
        <begin position="33"/>
        <end position="65"/>
    </location>
</feature>
<comment type="catalytic activity">
    <reaction evidence="7">
        <text>ATP + H2O = ADP + phosphate + H(+)</text>
        <dbReference type="Rhea" id="RHEA:13065"/>
        <dbReference type="ChEBI" id="CHEBI:15377"/>
        <dbReference type="ChEBI" id="CHEBI:15378"/>
        <dbReference type="ChEBI" id="CHEBI:30616"/>
        <dbReference type="ChEBI" id="CHEBI:43474"/>
        <dbReference type="ChEBI" id="CHEBI:456216"/>
        <dbReference type="EC" id="3.6.4.13"/>
    </reaction>
</comment>
<keyword evidence="3 9" id="KW-0378">Hydrolase</keyword>
<keyword evidence="5 9" id="KW-0067">ATP-binding</keyword>
<evidence type="ECO:0000313" key="14">
    <source>
        <dbReference type="EMBL" id="KAK7690520.1"/>
    </source>
</evidence>
<dbReference type="CDD" id="cd17963">
    <property type="entry name" value="DEADc_DDX19_DDX25"/>
    <property type="match status" value="1"/>
</dbReference>
<organism evidence="14 15">
    <name type="scientific">Cerrena zonata</name>
    <dbReference type="NCBI Taxonomy" id="2478898"/>
    <lineage>
        <taxon>Eukaryota</taxon>
        <taxon>Fungi</taxon>
        <taxon>Dikarya</taxon>
        <taxon>Basidiomycota</taxon>
        <taxon>Agaricomycotina</taxon>
        <taxon>Agaricomycetes</taxon>
        <taxon>Polyporales</taxon>
        <taxon>Cerrenaceae</taxon>
        <taxon>Cerrena</taxon>
    </lineage>
</organism>
<evidence type="ECO:0000259" key="12">
    <source>
        <dbReference type="PROSITE" id="PS51194"/>
    </source>
</evidence>
<keyword evidence="2 9" id="KW-0547">Nucleotide-binding</keyword>
<evidence type="ECO:0000256" key="7">
    <source>
        <dbReference type="ARBA" id="ARBA00047984"/>
    </source>
</evidence>
<dbReference type="GO" id="GO:0003724">
    <property type="term" value="F:RNA helicase activity"/>
    <property type="evidence" value="ECO:0007669"/>
    <property type="project" value="UniProtKB-EC"/>
</dbReference>
<comment type="caution">
    <text evidence="14">The sequence shown here is derived from an EMBL/GenBank/DDBJ whole genome shotgun (WGS) entry which is preliminary data.</text>
</comment>
<reference evidence="14 15" key="1">
    <citation type="submission" date="2022-09" db="EMBL/GenBank/DDBJ databases">
        <authorList>
            <person name="Palmer J.M."/>
        </authorList>
    </citation>
    <scope>NUCLEOTIDE SEQUENCE [LARGE SCALE GENOMIC DNA]</scope>
    <source>
        <strain evidence="14 15">DSM 7382</strain>
    </source>
</reference>
<keyword evidence="15" id="KW-1185">Reference proteome</keyword>
<dbReference type="SUPFAM" id="SSF52540">
    <property type="entry name" value="P-loop containing nucleoside triphosphate hydrolases"/>
    <property type="match status" value="2"/>
</dbReference>
<dbReference type="EMBL" id="JASBNA010000006">
    <property type="protein sequence ID" value="KAK7690520.1"/>
    <property type="molecule type" value="Genomic_DNA"/>
</dbReference>
<dbReference type="InterPro" id="IPR014014">
    <property type="entry name" value="RNA_helicase_DEAD_Q_motif"/>
</dbReference>
<dbReference type="InterPro" id="IPR000629">
    <property type="entry name" value="RNA-helicase_DEAD-box_CS"/>
</dbReference>
<dbReference type="EC" id="3.6.4.13" evidence="1"/>
<evidence type="ECO:0000256" key="2">
    <source>
        <dbReference type="ARBA" id="ARBA00022741"/>
    </source>
</evidence>
<evidence type="ECO:0000256" key="6">
    <source>
        <dbReference type="ARBA" id="ARBA00022884"/>
    </source>
</evidence>
<feature type="domain" description="Helicase C-terminal" evidence="12">
    <location>
        <begin position="309"/>
        <end position="452"/>
    </location>
</feature>
<name>A0AAW0GMW7_9APHY</name>
<sequence length="452" mass="50479">MAVLVFGKASWSSTIYSIADTFTVNTMEKDADGFYAPPSADAGPSTQPPPEEPEAPANPEEEKTNVSDLIKSTFEVTVTLADQQADPNSPLYSAKTFEQLGLHQDLLKGLYAMGFTKPSKIQERALPLLLSNPPTNMIGQSQSGTGKTAAFVLTMLSRVDFSKNKPQALCLAPSRELARQIMSVVAAMGKFTSIQTEYAIKDNLPRSASNVTAHIIVGTPGTMTDLIRRKVIDVSEVKVFVLDEADNMLDQDGLGEQTLRVKNMLPRSPAPQIILFSATFPDNVRTFANKFAPKANKIELQREELSVDNIRQLYLDCKDEEHKYDILVLLYHVLTIGQSIIFCQHRHTADRIAQRMTAEGHKVASLHGAKDAQERDSIIDRFREGKEKVLITTNVIARGIDIMQVNMVVNYDLPLIERERPRRCTARCRNIHSSYWTNGTIWSERSFHQLRS</sequence>
<protein>
    <recommendedName>
        <fullName evidence="1">RNA helicase</fullName>
        <ecNumber evidence="1">3.6.4.13</ecNumber>
    </recommendedName>
</protein>
<proteinExistence type="inferred from homology"/>
<accession>A0AAW0GMW7</accession>
<dbReference type="GO" id="GO:0003723">
    <property type="term" value="F:RNA binding"/>
    <property type="evidence" value="ECO:0007669"/>
    <property type="project" value="UniProtKB-KW"/>
</dbReference>
<feature type="domain" description="Helicase ATP-binding" evidence="11">
    <location>
        <begin position="128"/>
        <end position="298"/>
    </location>
</feature>
<dbReference type="PROSITE" id="PS51192">
    <property type="entry name" value="HELICASE_ATP_BIND_1"/>
    <property type="match status" value="1"/>
</dbReference>
<dbReference type="SMART" id="SM00487">
    <property type="entry name" value="DEXDc"/>
    <property type="match status" value="1"/>
</dbReference>